<accession>A0A3S2W6R5</accession>
<dbReference type="OrthoDB" id="8004903at2"/>
<keyword evidence="2" id="KW-1185">Reference proteome</keyword>
<evidence type="ECO:0000313" key="1">
    <source>
        <dbReference type="EMBL" id="RVU15098.1"/>
    </source>
</evidence>
<comment type="caution">
    <text evidence="1">The sequence shown here is derived from an EMBL/GenBank/DDBJ whole genome shotgun (WGS) entry which is preliminary data.</text>
</comment>
<sequence length="70" mass="7497">MLAVLLLSAAARAAEPGAAPVPPSNAPAAAPAGETCDLFLHCTWNPVYRPPCGWRWRPTPEGPRKVRVCY</sequence>
<evidence type="ECO:0000313" key="2">
    <source>
        <dbReference type="Proteomes" id="UP000286997"/>
    </source>
</evidence>
<dbReference type="Proteomes" id="UP000286997">
    <property type="component" value="Unassembled WGS sequence"/>
</dbReference>
<proteinExistence type="predicted"/>
<protein>
    <submittedName>
        <fullName evidence="1">Uncharacterized protein</fullName>
    </submittedName>
</protein>
<dbReference type="AlphaFoldDB" id="A0A3S2W6R5"/>
<gene>
    <name evidence="1" type="ORF">EOE48_20685</name>
</gene>
<dbReference type="EMBL" id="SACP01000024">
    <property type="protein sequence ID" value="RVU15098.1"/>
    <property type="molecule type" value="Genomic_DNA"/>
</dbReference>
<name>A0A3S2W6R5_9HYPH</name>
<organism evidence="1 2">
    <name type="scientific">Methylobacterium oryzihabitans</name>
    <dbReference type="NCBI Taxonomy" id="2499852"/>
    <lineage>
        <taxon>Bacteria</taxon>
        <taxon>Pseudomonadati</taxon>
        <taxon>Pseudomonadota</taxon>
        <taxon>Alphaproteobacteria</taxon>
        <taxon>Hyphomicrobiales</taxon>
        <taxon>Methylobacteriaceae</taxon>
        <taxon>Methylobacterium</taxon>
    </lineage>
</organism>
<reference evidence="1 2" key="1">
    <citation type="submission" date="2019-01" db="EMBL/GenBank/DDBJ databases">
        <authorList>
            <person name="Chen W.-M."/>
        </authorList>
    </citation>
    <scope>NUCLEOTIDE SEQUENCE [LARGE SCALE GENOMIC DNA]</scope>
    <source>
        <strain evidence="1 2">TER-1</strain>
    </source>
</reference>